<evidence type="ECO:0000256" key="2">
    <source>
        <dbReference type="SAM" id="Phobius"/>
    </source>
</evidence>
<feature type="compositionally biased region" description="Gly residues" evidence="1">
    <location>
        <begin position="107"/>
        <end position="127"/>
    </location>
</feature>
<dbReference type="RefSeq" id="WP_212017689.1">
    <property type="nucleotide sequence ID" value="NZ_JAAFYZ010000179.1"/>
</dbReference>
<evidence type="ECO:0000256" key="1">
    <source>
        <dbReference type="SAM" id="MobiDB-lite"/>
    </source>
</evidence>
<accession>A0ABS5L1Q7</accession>
<keyword evidence="2" id="KW-1133">Transmembrane helix</keyword>
<feature type="region of interest" description="Disordered" evidence="1">
    <location>
        <begin position="100"/>
        <end position="127"/>
    </location>
</feature>
<dbReference type="Proteomes" id="UP000730482">
    <property type="component" value="Unassembled WGS sequence"/>
</dbReference>
<keyword evidence="2" id="KW-0472">Membrane</keyword>
<sequence>MKTQVITTEYTGLCPVQPWQRVVAASQGTATFTGTAEADEADAVAGPQARGTAPRKAADRGASAVEWVVITGIVVAIVAGVGWGISKAISSKADQACNQIANAGNGDPAGGNGGTTGGTTGGSGCAK</sequence>
<comment type="caution">
    <text evidence="3">The sequence shown here is derived from an EMBL/GenBank/DDBJ whole genome shotgun (WGS) entry which is preliminary data.</text>
</comment>
<feature type="region of interest" description="Disordered" evidence="1">
    <location>
        <begin position="34"/>
        <end position="59"/>
    </location>
</feature>
<dbReference type="EMBL" id="JAAFYZ010000179">
    <property type="protein sequence ID" value="MBS2552267.1"/>
    <property type="molecule type" value="Genomic_DNA"/>
</dbReference>
<gene>
    <name evidence="3" type="ORF">KGQ19_35970</name>
</gene>
<reference evidence="3 4" key="1">
    <citation type="submission" date="2020-02" db="EMBL/GenBank/DDBJ databases">
        <title>Acidophilic actinobacteria isolated from forest soil.</title>
        <authorList>
            <person name="Golinska P."/>
        </authorList>
    </citation>
    <scope>NUCLEOTIDE SEQUENCE [LARGE SCALE GENOMIC DNA]</scope>
    <source>
        <strain evidence="3 4">NL8</strain>
    </source>
</reference>
<organism evidence="3 4">
    <name type="scientific">Catenulispora pinistramenti</name>
    <dbReference type="NCBI Taxonomy" id="2705254"/>
    <lineage>
        <taxon>Bacteria</taxon>
        <taxon>Bacillati</taxon>
        <taxon>Actinomycetota</taxon>
        <taxon>Actinomycetes</taxon>
        <taxon>Catenulisporales</taxon>
        <taxon>Catenulisporaceae</taxon>
        <taxon>Catenulispora</taxon>
    </lineage>
</organism>
<evidence type="ECO:0000313" key="3">
    <source>
        <dbReference type="EMBL" id="MBS2552267.1"/>
    </source>
</evidence>
<feature type="transmembrane region" description="Helical" evidence="2">
    <location>
        <begin position="64"/>
        <end position="85"/>
    </location>
</feature>
<protein>
    <submittedName>
        <fullName evidence="3">Uncharacterized protein</fullName>
    </submittedName>
</protein>
<proteinExistence type="predicted"/>
<name>A0ABS5L1Q7_9ACTN</name>
<keyword evidence="4" id="KW-1185">Reference proteome</keyword>
<evidence type="ECO:0000313" key="4">
    <source>
        <dbReference type="Proteomes" id="UP000730482"/>
    </source>
</evidence>
<keyword evidence="2" id="KW-0812">Transmembrane</keyword>